<dbReference type="GO" id="GO:0055085">
    <property type="term" value="P:transmembrane transport"/>
    <property type="evidence" value="ECO:0007669"/>
    <property type="project" value="UniProtKB-ARBA"/>
</dbReference>
<dbReference type="EMBL" id="VLNT01000005">
    <property type="protein sequence ID" value="TSD63596.1"/>
    <property type="molecule type" value="Genomic_DNA"/>
</dbReference>
<keyword evidence="3" id="KW-0547">Nucleotide-binding</keyword>
<dbReference type="PANTHER" id="PTHR43776:SF7">
    <property type="entry name" value="D,D-DIPEPTIDE TRANSPORT ATP-BINDING PROTEIN DDPF-RELATED"/>
    <property type="match status" value="1"/>
</dbReference>
<dbReference type="OrthoDB" id="5357528at2"/>
<dbReference type="FunFam" id="3.40.50.300:FF:000016">
    <property type="entry name" value="Oligopeptide ABC transporter ATP-binding component"/>
    <property type="match status" value="1"/>
</dbReference>
<dbReference type="NCBIfam" id="TIGR01727">
    <property type="entry name" value="oligo_HPY"/>
    <property type="match status" value="1"/>
</dbReference>
<keyword evidence="4 6" id="KW-0067">ATP-binding</keyword>
<dbReference type="InterPro" id="IPR003439">
    <property type="entry name" value="ABC_transporter-like_ATP-bd"/>
</dbReference>
<comment type="similarity">
    <text evidence="1">Belongs to the ABC transporter superfamily.</text>
</comment>
<organism evidence="6 7">
    <name type="scientific">Aeromicrobium piscarium</name>
    <dbReference type="NCBI Taxonomy" id="2590901"/>
    <lineage>
        <taxon>Bacteria</taxon>
        <taxon>Bacillati</taxon>
        <taxon>Actinomycetota</taxon>
        <taxon>Actinomycetes</taxon>
        <taxon>Propionibacteriales</taxon>
        <taxon>Nocardioidaceae</taxon>
        <taxon>Aeromicrobium</taxon>
    </lineage>
</organism>
<keyword evidence="2" id="KW-0813">Transport</keyword>
<name>A0A554SB79_9ACTN</name>
<proteinExistence type="inferred from homology"/>
<dbReference type="SMART" id="SM00382">
    <property type="entry name" value="AAA"/>
    <property type="match status" value="1"/>
</dbReference>
<dbReference type="InterPro" id="IPR003593">
    <property type="entry name" value="AAA+_ATPase"/>
</dbReference>
<accession>A0A554SB79</accession>
<dbReference type="PANTHER" id="PTHR43776">
    <property type="entry name" value="TRANSPORT ATP-BINDING PROTEIN"/>
    <property type="match status" value="1"/>
</dbReference>
<reference evidence="6 7" key="1">
    <citation type="submission" date="2019-07" db="EMBL/GenBank/DDBJ databases">
        <authorList>
            <person name="Zhao L.H."/>
        </authorList>
    </citation>
    <scope>NUCLEOTIDE SEQUENCE [LARGE SCALE GENOMIC DNA]</scope>
    <source>
        <strain evidence="6 7">Co35</strain>
    </source>
</reference>
<evidence type="ECO:0000256" key="4">
    <source>
        <dbReference type="ARBA" id="ARBA00022840"/>
    </source>
</evidence>
<dbReference type="Pfam" id="PF08352">
    <property type="entry name" value="oligo_HPY"/>
    <property type="match status" value="1"/>
</dbReference>
<dbReference type="InterPro" id="IPR027417">
    <property type="entry name" value="P-loop_NTPase"/>
</dbReference>
<dbReference type="PROSITE" id="PS00211">
    <property type="entry name" value="ABC_TRANSPORTER_1"/>
    <property type="match status" value="1"/>
</dbReference>
<dbReference type="Proteomes" id="UP000316988">
    <property type="component" value="Unassembled WGS sequence"/>
</dbReference>
<evidence type="ECO:0000313" key="7">
    <source>
        <dbReference type="Proteomes" id="UP000316988"/>
    </source>
</evidence>
<comment type="caution">
    <text evidence="6">The sequence shown here is derived from an EMBL/GenBank/DDBJ whole genome shotgun (WGS) entry which is preliminary data.</text>
</comment>
<dbReference type="GO" id="GO:0016887">
    <property type="term" value="F:ATP hydrolysis activity"/>
    <property type="evidence" value="ECO:0007669"/>
    <property type="project" value="InterPro"/>
</dbReference>
<dbReference type="GO" id="GO:0005524">
    <property type="term" value="F:ATP binding"/>
    <property type="evidence" value="ECO:0007669"/>
    <property type="project" value="UniProtKB-KW"/>
</dbReference>
<dbReference type="InterPro" id="IPR017871">
    <property type="entry name" value="ABC_transporter-like_CS"/>
</dbReference>
<dbReference type="GO" id="GO:0015833">
    <property type="term" value="P:peptide transport"/>
    <property type="evidence" value="ECO:0007669"/>
    <property type="project" value="InterPro"/>
</dbReference>
<dbReference type="AlphaFoldDB" id="A0A554SB79"/>
<keyword evidence="7" id="KW-1185">Reference proteome</keyword>
<feature type="domain" description="ABC transporter" evidence="5">
    <location>
        <begin position="9"/>
        <end position="251"/>
    </location>
</feature>
<evidence type="ECO:0000256" key="3">
    <source>
        <dbReference type="ARBA" id="ARBA00022741"/>
    </source>
</evidence>
<evidence type="ECO:0000256" key="1">
    <source>
        <dbReference type="ARBA" id="ARBA00005417"/>
    </source>
</evidence>
<dbReference type="SUPFAM" id="SSF52540">
    <property type="entry name" value="P-loop containing nucleoside triphosphate hydrolases"/>
    <property type="match status" value="1"/>
</dbReference>
<evidence type="ECO:0000259" key="5">
    <source>
        <dbReference type="PROSITE" id="PS50893"/>
    </source>
</evidence>
<dbReference type="InterPro" id="IPR050319">
    <property type="entry name" value="ABC_transp_ATP-bind"/>
</dbReference>
<sequence length="331" mass="36349">MTSPPLFSLESVSVRFAVGRRRHVTAVDRVSLDLFEGETLGLIGESGSGKSTVARAAIGLAPVSAGTVRWRGQDVASFAGKERRRFTESVQMVFQDPHSALDPRRTILQSVREPLDVMRRGEKREREQIAVKALEDVGLSAQFLTRYPHQLSGGQKQRVNIARALVTDPKVLICDESVAALDVALQAEILNLLQDLKAEYELTVLFISHDLSVVSHLADRICVMYLGRIVEQATTPSLVDRSLHPYSEALLSAQPLVHQSSAHRRIVLSGDIPSPLSPPPGCRFSTRCPHVIDSCRSTVPELAEVGHGHDSACLRTAELYGRERPVDREAS</sequence>
<dbReference type="Gene3D" id="3.40.50.300">
    <property type="entry name" value="P-loop containing nucleotide triphosphate hydrolases"/>
    <property type="match status" value="1"/>
</dbReference>
<gene>
    <name evidence="6" type="ORF">FNM00_08250</name>
</gene>
<dbReference type="RefSeq" id="WP_143912969.1">
    <property type="nucleotide sequence ID" value="NZ_VLNT01000005.1"/>
</dbReference>
<protein>
    <submittedName>
        <fullName evidence="6">ABC transporter ATP-binding protein</fullName>
    </submittedName>
</protein>
<dbReference type="CDD" id="cd03257">
    <property type="entry name" value="ABC_NikE_OppD_transporters"/>
    <property type="match status" value="1"/>
</dbReference>
<evidence type="ECO:0000313" key="6">
    <source>
        <dbReference type="EMBL" id="TSD63596.1"/>
    </source>
</evidence>
<dbReference type="Pfam" id="PF00005">
    <property type="entry name" value="ABC_tran"/>
    <property type="match status" value="1"/>
</dbReference>
<dbReference type="InterPro" id="IPR013563">
    <property type="entry name" value="Oligopep_ABC_C"/>
</dbReference>
<evidence type="ECO:0000256" key="2">
    <source>
        <dbReference type="ARBA" id="ARBA00022448"/>
    </source>
</evidence>
<dbReference type="PROSITE" id="PS50893">
    <property type="entry name" value="ABC_TRANSPORTER_2"/>
    <property type="match status" value="1"/>
</dbReference>